<dbReference type="Gene3D" id="3.40.50.1110">
    <property type="entry name" value="SGNH hydrolase"/>
    <property type="match status" value="1"/>
</dbReference>
<gene>
    <name evidence="2" type="ordered locus">Fleli_2741</name>
</gene>
<dbReference type="Gene3D" id="2.60.120.1360">
    <property type="match status" value="1"/>
</dbReference>
<dbReference type="AlphaFoldDB" id="I4AMB0"/>
<protein>
    <submittedName>
        <fullName evidence="2">Uncharacterized protein</fullName>
    </submittedName>
</protein>
<dbReference type="eggNOG" id="COG2755">
    <property type="taxonomic scope" value="Bacteria"/>
</dbReference>
<feature type="transmembrane region" description="Helical" evidence="1">
    <location>
        <begin position="12"/>
        <end position="31"/>
    </location>
</feature>
<dbReference type="Proteomes" id="UP000006054">
    <property type="component" value="Chromosome"/>
</dbReference>
<reference evidence="3" key="1">
    <citation type="submission" date="2012-06" db="EMBL/GenBank/DDBJ databases">
        <title>The complete genome of Flexibacter litoralis DSM 6794.</title>
        <authorList>
            <person name="Lucas S."/>
            <person name="Copeland A."/>
            <person name="Lapidus A."/>
            <person name="Glavina del Rio T."/>
            <person name="Dalin E."/>
            <person name="Tice H."/>
            <person name="Bruce D."/>
            <person name="Goodwin L."/>
            <person name="Pitluck S."/>
            <person name="Peters L."/>
            <person name="Ovchinnikova G."/>
            <person name="Lu M."/>
            <person name="Kyrpides N."/>
            <person name="Mavromatis K."/>
            <person name="Ivanova N."/>
            <person name="Brettin T."/>
            <person name="Detter J.C."/>
            <person name="Han C."/>
            <person name="Larimer F."/>
            <person name="Land M."/>
            <person name="Hauser L."/>
            <person name="Markowitz V."/>
            <person name="Cheng J.-F."/>
            <person name="Hugenholtz P."/>
            <person name="Woyke T."/>
            <person name="Wu D."/>
            <person name="Spring S."/>
            <person name="Lang E."/>
            <person name="Kopitz M."/>
            <person name="Brambilla E."/>
            <person name="Klenk H.-P."/>
            <person name="Eisen J.A."/>
        </authorList>
    </citation>
    <scope>NUCLEOTIDE SEQUENCE [LARGE SCALE GENOMIC DNA]</scope>
    <source>
        <strain evidence="3">ATCC 23117 / DSM 6794 / NBRC 15988 / NCIMB 1366 / Sio-4</strain>
    </source>
</reference>
<evidence type="ECO:0000313" key="2">
    <source>
        <dbReference type="EMBL" id="AFM05095.1"/>
    </source>
</evidence>
<sequence length="503" mass="57056" precursor="true">MKKKSVEPLQPLTLLFYITCIAFVIMALSPGEILVSENFTMNIFTLDDLNPLPDTTQKELDFIADIQSKVEEAENLAIDSLEFTKEDSLQFVSTEDTILQEERYEPVVPARQAIEFSPQSSNALDPFFASLQSLSKSPNLIRILHYGDSQIEGDRISSYLRERFQHRFGGCGVGLVPVYARGNVRATLFTSFSPNWTKYAYIDQKRKPRHNKLGLLTEYDRFTNPTAHDDSLHAEMKHAWVRFTDPKLGYKKATAIENIKFIYRSPSAPLAFQLNLNGDKVIDKQDLPKSENLAIHKVALKTKFNKIQLHLGSKGNPEILGVAFDCNTGVALDNVSLRGSSGFEIPRINRNFMKQQVEALQVKLIIVQFGVNISGEGNYSLSYYEKMFYRQYNYLKSLHPNASVLVVSVSDRTRKKGTRFESYPSVEIIRQAQKNAAMKTGCAFWDLRDAMGGQNSMNSWVNNKPSLAQSDYTHFNARGAKLVGEMLYNALNNAYEDYKNRVQ</sequence>
<accession>I4AMB0</accession>
<dbReference type="SUPFAM" id="SSF52266">
    <property type="entry name" value="SGNH hydrolase"/>
    <property type="match status" value="1"/>
</dbReference>
<keyword evidence="1" id="KW-0812">Transmembrane</keyword>
<dbReference type="HOGENOM" id="CLU_026488_0_0_10"/>
<dbReference type="KEGG" id="fli:Fleli_2741"/>
<name>I4AMB0_BERLS</name>
<dbReference type="RefSeq" id="WP_014798532.1">
    <property type="nucleotide sequence ID" value="NC_018018.1"/>
</dbReference>
<dbReference type="GO" id="GO:0016788">
    <property type="term" value="F:hydrolase activity, acting on ester bonds"/>
    <property type="evidence" value="ECO:0007669"/>
    <property type="project" value="UniProtKB-ARBA"/>
</dbReference>
<evidence type="ECO:0000256" key="1">
    <source>
        <dbReference type="SAM" id="Phobius"/>
    </source>
</evidence>
<proteinExistence type="predicted"/>
<organism evidence="2 3">
    <name type="scientific">Bernardetia litoralis (strain ATCC 23117 / DSM 6794 / NBRC 15988 / NCIMB 1366 / Fx l1 / Sio-4)</name>
    <name type="common">Flexibacter litoralis</name>
    <dbReference type="NCBI Taxonomy" id="880071"/>
    <lineage>
        <taxon>Bacteria</taxon>
        <taxon>Pseudomonadati</taxon>
        <taxon>Bacteroidota</taxon>
        <taxon>Cytophagia</taxon>
        <taxon>Cytophagales</taxon>
        <taxon>Bernardetiaceae</taxon>
        <taxon>Bernardetia</taxon>
    </lineage>
</organism>
<dbReference type="InterPro" id="IPR036514">
    <property type="entry name" value="SGNH_hydro_sf"/>
</dbReference>
<keyword evidence="1" id="KW-0472">Membrane</keyword>
<dbReference type="STRING" id="880071.Fleli_2741"/>
<keyword evidence="3" id="KW-1185">Reference proteome</keyword>
<keyword evidence="1" id="KW-1133">Transmembrane helix</keyword>
<dbReference type="EMBL" id="CP003345">
    <property type="protein sequence ID" value="AFM05095.1"/>
    <property type="molecule type" value="Genomic_DNA"/>
</dbReference>
<evidence type="ECO:0000313" key="3">
    <source>
        <dbReference type="Proteomes" id="UP000006054"/>
    </source>
</evidence>
<dbReference type="OrthoDB" id="9810515at2"/>
<dbReference type="PATRIC" id="fig|880071.3.peg.2728"/>